<organism evidence="3 5">
    <name type="scientific">Leyella lascolaii</name>
    <dbReference type="NCBI Taxonomy" id="1776379"/>
    <lineage>
        <taxon>Bacteria</taxon>
        <taxon>Pseudomonadati</taxon>
        <taxon>Bacteroidota</taxon>
        <taxon>Bacteroidia</taxon>
        <taxon>Bacteroidales</taxon>
        <taxon>Prevotellaceae</taxon>
        <taxon>Leyella</taxon>
    </lineage>
</organism>
<dbReference type="InterPro" id="IPR011050">
    <property type="entry name" value="Pectin_lyase_fold/virulence"/>
</dbReference>
<evidence type="ECO:0000313" key="3">
    <source>
        <dbReference type="EMBL" id="MDN0024057.1"/>
    </source>
</evidence>
<comment type="caution">
    <text evidence="3">The sequence shown here is derived from an EMBL/GenBank/DDBJ whole genome shotgun (WGS) entry which is preliminary data.</text>
</comment>
<dbReference type="EMBL" id="JAUEIF010000001">
    <property type="protein sequence ID" value="MDN0024057.1"/>
    <property type="molecule type" value="Genomic_DNA"/>
</dbReference>
<evidence type="ECO:0000313" key="4">
    <source>
        <dbReference type="Proteomes" id="UP001167831"/>
    </source>
</evidence>
<dbReference type="RefSeq" id="WP_289824388.1">
    <property type="nucleotide sequence ID" value="NZ_JAUEIE010000001.1"/>
</dbReference>
<evidence type="ECO:0000313" key="5">
    <source>
        <dbReference type="Proteomes" id="UP001168478"/>
    </source>
</evidence>
<name>A0AAW7JS22_9BACT</name>
<feature type="signal peptide" evidence="1">
    <location>
        <begin position="1"/>
        <end position="23"/>
    </location>
</feature>
<dbReference type="Proteomes" id="UP001168478">
    <property type="component" value="Unassembled WGS sequence"/>
</dbReference>
<protein>
    <recommendedName>
        <fullName evidence="6">GLUG domain-containing protein</fullName>
    </recommendedName>
</protein>
<gene>
    <name evidence="2" type="ORF">QVN81_00775</name>
    <name evidence="3" type="ORF">QVN84_00765</name>
</gene>
<reference evidence="3" key="1">
    <citation type="submission" date="2023-06" db="EMBL/GenBank/DDBJ databases">
        <authorList>
            <person name="Zeman M."/>
            <person name="Kubasova T."/>
            <person name="Jahodarova E."/>
            <person name="Nykrynova M."/>
            <person name="Rychlik I."/>
        </authorList>
    </citation>
    <scope>NUCLEOTIDE SEQUENCE</scope>
    <source>
        <strain evidence="3">ET15</strain>
        <strain evidence="2">ET37</strain>
    </source>
</reference>
<keyword evidence="4" id="KW-1185">Reference proteome</keyword>
<dbReference type="Gene3D" id="2.160.20.110">
    <property type="match status" value="1"/>
</dbReference>
<dbReference type="EMBL" id="JAUEIE010000001">
    <property type="protein sequence ID" value="MDN0021561.1"/>
    <property type="molecule type" value="Genomic_DNA"/>
</dbReference>
<keyword evidence="1" id="KW-0732">Signal</keyword>
<proteinExistence type="predicted"/>
<sequence length="547" mass="58187">MKKKKMIYIITAILTMCASNLYAFEGGNGSADSPYLVATAQDLQNIKDEPTACYRLVENIDLTDFAWSTFDFSGTLDGDGHEISYLTIPAGGNGVGLFGNFDRPGVIRNLTLRNFDIVCGNWAGCLVSTSGNWEDKKSGGTIENCRAIDCNISGGECIGIFAGTTGGLTVRNCAAFNCNVTGTANVGGIIGDSEKNAGWEYGVYDCVFLGSIKASGENTGGICGFINTTTGLKIENCVTYGDITSTGRISGGICGGTNWNTDKCTINNCSSYMNITSDMVGGIIGKSFGLKMNNCYATGVLKAKKPANPADDVWSGGLVARSLNSSDVNDCYFSGTITADDGAYAGGLFGQKNAATMSKLYYNTEGAATPFADGADPSSFDIYGLTATQMKEISNFSFSDMSKWTGTDGDMTPYLATQAAPVKINTCDMSGIDGTCGTDVEEITIIDESYYFTLDVPITINNGTFKAEFPNDEVLDGERLVVIAKGKDTMWSPAVKAVVEKVTTGITKIEQEKDKKQSNAIYNMQGVRITRPAKGLYITNGKKYIAR</sequence>
<evidence type="ECO:0000313" key="2">
    <source>
        <dbReference type="EMBL" id="MDN0021561.1"/>
    </source>
</evidence>
<dbReference type="Proteomes" id="UP001167831">
    <property type="component" value="Unassembled WGS sequence"/>
</dbReference>
<reference evidence="3" key="2">
    <citation type="submission" date="2023-08" db="EMBL/GenBank/DDBJ databases">
        <title>Identification and characterization of horizontal gene transfer across gut microbiota members of farm animals based on homology search.</title>
        <authorList>
            <person name="Schwarzerova J."/>
            <person name="Nykrynova M."/>
            <person name="Jureckova K."/>
            <person name="Cejkova D."/>
            <person name="Rychlik I."/>
        </authorList>
    </citation>
    <scope>NUCLEOTIDE SEQUENCE</scope>
    <source>
        <strain evidence="3">ET15</strain>
        <strain evidence="2">ET37</strain>
    </source>
</reference>
<feature type="chain" id="PRO_5043700940" description="GLUG domain-containing protein" evidence="1">
    <location>
        <begin position="24"/>
        <end position="547"/>
    </location>
</feature>
<evidence type="ECO:0008006" key="6">
    <source>
        <dbReference type="Google" id="ProtNLM"/>
    </source>
</evidence>
<dbReference type="AlphaFoldDB" id="A0AAW7JS22"/>
<evidence type="ECO:0000256" key="1">
    <source>
        <dbReference type="SAM" id="SignalP"/>
    </source>
</evidence>
<accession>A0AAW7JS22</accession>
<dbReference type="SUPFAM" id="SSF51126">
    <property type="entry name" value="Pectin lyase-like"/>
    <property type="match status" value="1"/>
</dbReference>